<dbReference type="GO" id="GO:0003964">
    <property type="term" value="F:RNA-directed DNA polymerase activity"/>
    <property type="evidence" value="ECO:0007669"/>
    <property type="project" value="UniProtKB-KW"/>
</dbReference>
<dbReference type="OrthoDB" id="3095879at2759"/>
<dbReference type="GO" id="GO:0004519">
    <property type="term" value="F:endonuclease activity"/>
    <property type="evidence" value="ECO:0007669"/>
    <property type="project" value="UniProtKB-KW"/>
</dbReference>
<evidence type="ECO:0000256" key="2">
    <source>
        <dbReference type="ARBA" id="ARBA00022695"/>
    </source>
</evidence>
<dbReference type="InterPro" id="IPR043502">
    <property type="entry name" value="DNA/RNA_pol_sf"/>
</dbReference>
<name>A0A9W6Y1L6_9STRA</name>
<evidence type="ECO:0000256" key="4">
    <source>
        <dbReference type="ARBA" id="ARBA00022759"/>
    </source>
</evidence>
<feature type="domain" description="Reverse transcriptase RNase H-like" evidence="7">
    <location>
        <begin position="2"/>
        <end position="49"/>
    </location>
</feature>
<dbReference type="EMBL" id="BSXT01003151">
    <property type="protein sequence ID" value="GMF52824.1"/>
    <property type="molecule type" value="Genomic_DNA"/>
</dbReference>
<reference evidence="8" key="1">
    <citation type="submission" date="2023-04" db="EMBL/GenBank/DDBJ databases">
        <title>Phytophthora fragariaefolia NBRC 109709.</title>
        <authorList>
            <person name="Ichikawa N."/>
            <person name="Sato H."/>
            <person name="Tonouchi N."/>
        </authorList>
    </citation>
    <scope>NUCLEOTIDE SEQUENCE</scope>
    <source>
        <strain evidence="8">NBRC 109709</strain>
    </source>
</reference>
<evidence type="ECO:0000256" key="3">
    <source>
        <dbReference type="ARBA" id="ARBA00022722"/>
    </source>
</evidence>
<dbReference type="Pfam" id="PF17917">
    <property type="entry name" value="RT_RNaseH"/>
    <property type="match status" value="1"/>
</dbReference>
<sequence>MMHALRVWRVYHIDRPFTIETDHKRIEMVLTQKTTNRRVTQWLNELAEFQPLFKWIPGETNTVADALSLNPDFERKTAQISLQELLEAAKNREIGAMIRTNKVTVAQIAKTMYSWNRDLQWIIKRLKQGEDVPKYSLQDGILYYQTGEDETSRLYNPADEDLKNHVIYENHDAVSACHPCFFKTYLAVREKY</sequence>
<dbReference type="AlphaFoldDB" id="A0A9W6Y1L6"/>
<keyword evidence="3" id="KW-0540">Nuclease</keyword>
<evidence type="ECO:0000256" key="5">
    <source>
        <dbReference type="ARBA" id="ARBA00022801"/>
    </source>
</evidence>
<keyword evidence="4" id="KW-0255">Endonuclease</keyword>
<dbReference type="Gene3D" id="1.10.340.70">
    <property type="match status" value="1"/>
</dbReference>
<evidence type="ECO:0000313" key="8">
    <source>
        <dbReference type="EMBL" id="GMF52824.1"/>
    </source>
</evidence>
<evidence type="ECO:0000313" key="9">
    <source>
        <dbReference type="Proteomes" id="UP001165121"/>
    </source>
</evidence>
<keyword evidence="6" id="KW-0695">RNA-directed DNA polymerase</keyword>
<evidence type="ECO:0000256" key="1">
    <source>
        <dbReference type="ARBA" id="ARBA00022679"/>
    </source>
</evidence>
<keyword evidence="9" id="KW-1185">Reference proteome</keyword>
<keyword evidence="1" id="KW-0808">Transferase</keyword>
<keyword evidence="5" id="KW-0378">Hydrolase</keyword>
<dbReference type="SUPFAM" id="SSF56672">
    <property type="entry name" value="DNA/RNA polymerases"/>
    <property type="match status" value="1"/>
</dbReference>
<evidence type="ECO:0000256" key="6">
    <source>
        <dbReference type="ARBA" id="ARBA00022918"/>
    </source>
</evidence>
<organism evidence="8 9">
    <name type="scientific">Phytophthora fragariaefolia</name>
    <dbReference type="NCBI Taxonomy" id="1490495"/>
    <lineage>
        <taxon>Eukaryota</taxon>
        <taxon>Sar</taxon>
        <taxon>Stramenopiles</taxon>
        <taxon>Oomycota</taxon>
        <taxon>Peronosporomycetes</taxon>
        <taxon>Peronosporales</taxon>
        <taxon>Peronosporaceae</taxon>
        <taxon>Phytophthora</taxon>
    </lineage>
</organism>
<evidence type="ECO:0000259" key="7">
    <source>
        <dbReference type="Pfam" id="PF17917"/>
    </source>
</evidence>
<keyword evidence="2" id="KW-0548">Nucleotidyltransferase</keyword>
<protein>
    <submittedName>
        <fullName evidence="8">Unnamed protein product</fullName>
    </submittedName>
</protein>
<dbReference type="GO" id="GO:0016787">
    <property type="term" value="F:hydrolase activity"/>
    <property type="evidence" value="ECO:0007669"/>
    <property type="project" value="UniProtKB-KW"/>
</dbReference>
<accession>A0A9W6Y1L6</accession>
<dbReference type="Proteomes" id="UP001165121">
    <property type="component" value="Unassembled WGS sequence"/>
</dbReference>
<dbReference type="InterPro" id="IPR041373">
    <property type="entry name" value="RT_RNaseH"/>
</dbReference>
<comment type="caution">
    <text evidence="8">The sequence shown here is derived from an EMBL/GenBank/DDBJ whole genome shotgun (WGS) entry which is preliminary data.</text>
</comment>
<gene>
    <name evidence="8" type="ORF">Pfra01_002170700</name>
</gene>
<proteinExistence type="predicted"/>